<dbReference type="PANTHER" id="PTHR36571">
    <property type="entry name" value="PROTEIN YGIW"/>
    <property type="match status" value="1"/>
</dbReference>
<dbReference type="InterPro" id="IPR005220">
    <property type="entry name" value="CarO-like"/>
</dbReference>
<reference evidence="3" key="2">
    <citation type="submission" date="2021-04" db="EMBL/GenBank/DDBJ databases">
        <authorList>
            <person name="Gilroy R."/>
        </authorList>
    </citation>
    <scope>NUCLEOTIDE SEQUENCE</scope>
    <source>
        <strain evidence="3">378</strain>
    </source>
</reference>
<dbReference type="Pfam" id="PF04076">
    <property type="entry name" value="BOF"/>
    <property type="match status" value="1"/>
</dbReference>
<dbReference type="Proteomes" id="UP000733611">
    <property type="component" value="Unassembled WGS sequence"/>
</dbReference>
<protein>
    <submittedName>
        <fullName evidence="3">NirD/YgiW/YdeI family stress tolerance protein</fullName>
    </submittedName>
</protein>
<dbReference type="SUPFAM" id="SSF101756">
    <property type="entry name" value="Hypothetical protein YgiW"/>
    <property type="match status" value="1"/>
</dbReference>
<sequence>MKKLSALVLASALAASTAVFAAPPGAPGGFENQGGYGYNDYYGGPRGFGNELNTVAAVKKNASDDQHVTLTGRLVNYLGHDRYEFADNTGTIEVELDDDYNWSMIAKGQLIQIFGSVDRDFFSTSIDVKRAIPVDNLQNTMQPR</sequence>
<dbReference type="Gene3D" id="2.40.50.200">
    <property type="entry name" value="Bacterial OB-fold"/>
    <property type="match status" value="1"/>
</dbReference>
<feature type="signal peptide" evidence="2">
    <location>
        <begin position="1"/>
        <end position="21"/>
    </location>
</feature>
<dbReference type="InterPro" id="IPR036700">
    <property type="entry name" value="BOBF_sf"/>
</dbReference>
<evidence type="ECO:0000313" key="3">
    <source>
        <dbReference type="EMBL" id="MBU3844419.1"/>
    </source>
</evidence>
<reference evidence="3" key="1">
    <citation type="journal article" date="2021" name="PeerJ">
        <title>Extensive microbial diversity within the chicken gut microbiome revealed by metagenomics and culture.</title>
        <authorList>
            <person name="Gilroy R."/>
            <person name="Ravi A."/>
            <person name="Getino M."/>
            <person name="Pursley I."/>
            <person name="Horton D.L."/>
            <person name="Alikhan N.F."/>
            <person name="Baker D."/>
            <person name="Gharbi K."/>
            <person name="Hall N."/>
            <person name="Watson M."/>
            <person name="Adriaenssens E.M."/>
            <person name="Foster-Nyarko E."/>
            <person name="Jarju S."/>
            <person name="Secka A."/>
            <person name="Antonio M."/>
            <person name="Oren A."/>
            <person name="Chaudhuri R.R."/>
            <person name="La Ragione R."/>
            <person name="Hildebrand F."/>
            <person name="Pallen M.J."/>
        </authorList>
    </citation>
    <scope>NUCLEOTIDE SEQUENCE</scope>
    <source>
        <strain evidence="3">378</strain>
    </source>
</reference>
<evidence type="ECO:0000313" key="4">
    <source>
        <dbReference type="Proteomes" id="UP000733611"/>
    </source>
</evidence>
<evidence type="ECO:0000256" key="2">
    <source>
        <dbReference type="SAM" id="SignalP"/>
    </source>
</evidence>
<name>A0A948TGF6_9GAMM</name>
<accession>A0A948TGF6</accession>
<dbReference type="EMBL" id="JAHLFE010000120">
    <property type="protein sequence ID" value="MBU3844419.1"/>
    <property type="molecule type" value="Genomic_DNA"/>
</dbReference>
<dbReference type="NCBIfam" id="NF033674">
    <property type="entry name" value="stress_OB_fold"/>
    <property type="match status" value="1"/>
</dbReference>
<feature type="chain" id="PRO_5037695521" evidence="2">
    <location>
        <begin position="22"/>
        <end position="144"/>
    </location>
</feature>
<evidence type="ECO:0000256" key="1">
    <source>
        <dbReference type="ARBA" id="ARBA00022729"/>
    </source>
</evidence>
<dbReference type="AlphaFoldDB" id="A0A948TGF6"/>
<organism evidence="3 4">
    <name type="scientific">Candidatus Anaerobiospirillum pullicola</name>
    <dbReference type="NCBI Taxonomy" id="2838451"/>
    <lineage>
        <taxon>Bacteria</taxon>
        <taxon>Pseudomonadati</taxon>
        <taxon>Pseudomonadota</taxon>
        <taxon>Gammaproteobacteria</taxon>
        <taxon>Aeromonadales</taxon>
        <taxon>Succinivibrionaceae</taxon>
        <taxon>Anaerobiospirillum</taxon>
    </lineage>
</organism>
<dbReference type="PANTHER" id="PTHR36571:SF1">
    <property type="entry name" value="PROTEIN YGIW"/>
    <property type="match status" value="1"/>
</dbReference>
<comment type="caution">
    <text evidence="3">The sequence shown here is derived from an EMBL/GenBank/DDBJ whole genome shotgun (WGS) entry which is preliminary data.</text>
</comment>
<proteinExistence type="predicted"/>
<gene>
    <name evidence="3" type="ORF">H9847_06060</name>
</gene>
<keyword evidence="1 2" id="KW-0732">Signal</keyword>